<dbReference type="Proteomes" id="UP000617634">
    <property type="component" value="Unassembled WGS sequence"/>
</dbReference>
<keyword evidence="4" id="KW-1185">Reference proteome</keyword>
<dbReference type="Gene3D" id="3.60.110.10">
    <property type="entry name" value="Carbon-nitrogen hydrolase"/>
    <property type="match status" value="1"/>
</dbReference>
<feature type="domain" description="CN hydrolase" evidence="2">
    <location>
        <begin position="19"/>
        <end position="284"/>
    </location>
</feature>
<evidence type="ECO:0000259" key="2">
    <source>
        <dbReference type="PROSITE" id="PS50263"/>
    </source>
</evidence>
<name>A0A931HET6_9SPHN</name>
<dbReference type="InterPro" id="IPR050345">
    <property type="entry name" value="Aliph_Amidase/BUP"/>
</dbReference>
<evidence type="ECO:0000256" key="1">
    <source>
        <dbReference type="ARBA" id="ARBA00022801"/>
    </source>
</evidence>
<dbReference type="AlphaFoldDB" id="A0A931HET6"/>
<proteinExistence type="predicted"/>
<accession>A0A931HET6</accession>
<dbReference type="GO" id="GO:0016811">
    <property type="term" value="F:hydrolase activity, acting on carbon-nitrogen (but not peptide) bonds, in linear amides"/>
    <property type="evidence" value="ECO:0007669"/>
    <property type="project" value="TreeGrafter"/>
</dbReference>
<dbReference type="PROSITE" id="PS50263">
    <property type="entry name" value="CN_HYDROLASE"/>
    <property type="match status" value="1"/>
</dbReference>
<dbReference type="InterPro" id="IPR003010">
    <property type="entry name" value="C-N_Hydrolase"/>
</dbReference>
<protein>
    <recommendedName>
        <fullName evidence="2">CN hydrolase domain-containing protein</fullName>
    </recommendedName>
</protein>
<sequence length="353" mass="38095">MNEMSALPSSGDNPPPGPYTLALCRPPTMSVFDQTGWPRREVLDANIAIMADHVRQAAEEHGARLVVFPQFALTGYSPLGPEAWAGACVRFPGPEMERLGEAARKAGAYVAVQVAEAHDAFPGRYFLSTAILTPDGGIGLAYRKNYSLSVRTSPVDVFDRFVETFGHDAFLPVLDTELGCLGVTIGAEPHWPEPIRAMALKGAEVILNPIAALQGIDYLERPGADIVRPVRAFENVAYFATSNIAGGAVASQAWDYEGRAIGESARSSQDSAGHPVFTLARIDIAALRAARMRPAGNLLVNIQPQIQEDPRALPLWPSNTFPEAQPEGFDALIEMEQRVWRGLVARGRGKVGV</sequence>
<reference evidence="3" key="1">
    <citation type="submission" date="2020-11" db="EMBL/GenBank/DDBJ databases">
        <title>Novosphingobium aureum sp. nov., a marine bacterium isolated from sediment of a salt flat.</title>
        <authorList>
            <person name="Yoo Y."/>
            <person name="Kim J.-J."/>
        </authorList>
    </citation>
    <scope>NUCLEOTIDE SEQUENCE</scope>
    <source>
        <strain evidence="3">YJ-S2-02</strain>
    </source>
</reference>
<dbReference type="EMBL" id="JADZGI010000002">
    <property type="protein sequence ID" value="MBH0114108.1"/>
    <property type="molecule type" value="Genomic_DNA"/>
</dbReference>
<evidence type="ECO:0000313" key="4">
    <source>
        <dbReference type="Proteomes" id="UP000617634"/>
    </source>
</evidence>
<dbReference type="InterPro" id="IPR036526">
    <property type="entry name" value="C-N_Hydrolase_sf"/>
</dbReference>
<dbReference type="PANTHER" id="PTHR43674:SF16">
    <property type="entry name" value="CARBON-NITROGEN FAMILY, PUTATIVE (AFU_ORTHOLOGUE AFUA_5G02350)-RELATED"/>
    <property type="match status" value="1"/>
</dbReference>
<gene>
    <name evidence="3" type="ORF">I5E68_14280</name>
</gene>
<organism evidence="3 4">
    <name type="scientific">Novosphingobium aureum</name>
    <dbReference type="NCBI Taxonomy" id="2792964"/>
    <lineage>
        <taxon>Bacteria</taxon>
        <taxon>Pseudomonadati</taxon>
        <taxon>Pseudomonadota</taxon>
        <taxon>Alphaproteobacteria</taxon>
        <taxon>Sphingomonadales</taxon>
        <taxon>Sphingomonadaceae</taxon>
        <taxon>Novosphingobium</taxon>
    </lineage>
</organism>
<comment type="caution">
    <text evidence="3">The sequence shown here is derived from an EMBL/GenBank/DDBJ whole genome shotgun (WGS) entry which is preliminary data.</text>
</comment>
<dbReference type="RefSeq" id="WP_197165170.1">
    <property type="nucleotide sequence ID" value="NZ_JADZGI010000002.1"/>
</dbReference>
<dbReference type="SUPFAM" id="SSF56317">
    <property type="entry name" value="Carbon-nitrogen hydrolase"/>
    <property type="match status" value="1"/>
</dbReference>
<dbReference type="Pfam" id="PF00795">
    <property type="entry name" value="CN_hydrolase"/>
    <property type="match status" value="1"/>
</dbReference>
<dbReference type="PANTHER" id="PTHR43674">
    <property type="entry name" value="NITRILASE C965.09-RELATED"/>
    <property type="match status" value="1"/>
</dbReference>
<keyword evidence="1" id="KW-0378">Hydrolase</keyword>
<evidence type="ECO:0000313" key="3">
    <source>
        <dbReference type="EMBL" id="MBH0114108.1"/>
    </source>
</evidence>